<keyword evidence="3" id="KW-1185">Reference proteome</keyword>
<proteinExistence type="predicted"/>
<accession>A0A6A5SZX6</accession>
<protein>
    <submittedName>
        <fullName evidence="2">Uncharacterized protein</fullName>
    </submittedName>
</protein>
<organism evidence="2 3">
    <name type="scientific">Clathrospora elynae</name>
    <dbReference type="NCBI Taxonomy" id="706981"/>
    <lineage>
        <taxon>Eukaryota</taxon>
        <taxon>Fungi</taxon>
        <taxon>Dikarya</taxon>
        <taxon>Ascomycota</taxon>
        <taxon>Pezizomycotina</taxon>
        <taxon>Dothideomycetes</taxon>
        <taxon>Pleosporomycetidae</taxon>
        <taxon>Pleosporales</taxon>
        <taxon>Diademaceae</taxon>
        <taxon>Clathrospora</taxon>
    </lineage>
</organism>
<name>A0A6A5SZX6_9PLEO</name>
<evidence type="ECO:0000256" key="1">
    <source>
        <dbReference type="SAM" id="SignalP"/>
    </source>
</evidence>
<feature type="signal peptide" evidence="1">
    <location>
        <begin position="1"/>
        <end position="18"/>
    </location>
</feature>
<feature type="chain" id="PRO_5025615260" evidence="1">
    <location>
        <begin position="19"/>
        <end position="241"/>
    </location>
</feature>
<reference evidence="2" key="1">
    <citation type="journal article" date="2020" name="Stud. Mycol.">
        <title>101 Dothideomycetes genomes: a test case for predicting lifestyles and emergence of pathogens.</title>
        <authorList>
            <person name="Haridas S."/>
            <person name="Albert R."/>
            <person name="Binder M."/>
            <person name="Bloem J."/>
            <person name="Labutti K."/>
            <person name="Salamov A."/>
            <person name="Andreopoulos B."/>
            <person name="Baker S."/>
            <person name="Barry K."/>
            <person name="Bills G."/>
            <person name="Bluhm B."/>
            <person name="Cannon C."/>
            <person name="Castanera R."/>
            <person name="Culley D."/>
            <person name="Daum C."/>
            <person name="Ezra D."/>
            <person name="Gonzalez J."/>
            <person name="Henrissat B."/>
            <person name="Kuo A."/>
            <person name="Liang C."/>
            <person name="Lipzen A."/>
            <person name="Lutzoni F."/>
            <person name="Magnuson J."/>
            <person name="Mondo S."/>
            <person name="Nolan M."/>
            <person name="Ohm R."/>
            <person name="Pangilinan J."/>
            <person name="Park H.-J."/>
            <person name="Ramirez L."/>
            <person name="Alfaro M."/>
            <person name="Sun H."/>
            <person name="Tritt A."/>
            <person name="Yoshinaga Y."/>
            <person name="Zwiers L.-H."/>
            <person name="Turgeon B."/>
            <person name="Goodwin S."/>
            <person name="Spatafora J."/>
            <person name="Crous P."/>
            <person name="Grigoriev I."/>
        </authorList>
    </citation>
    <scope>NUCLEOTIDE SEQUENCE</scope>
    <source>
        <strain evidence="2">CBS 161.51</strain>
    </source>
</reference>
<sequence length="241" mass="26001">MFLLTLLAGSTLALSTTAHPNTTCPPLHGAKGVRVRFPPSFNTSHHFHEPVWPAPPVGWYFKPWSMIYASNPQYAAFRNLQYDPTAINPANLTGPVNDLFSFQLPGNDTVITTYGVDTPHPLYAAVLEYAGTGILVGASSEYTLLAWGCDSKGTPYYVSYSSATNLTKTPAGIDMMSTSDKGPDNGTVSAVVKELKGLGNKEITGLVDNFTRMVQDGKRVGRNATCDEYCQSNQDLISVLG</sequence>
<dbReference type="EMBL" id="ML976010">
    <property type="protein sequence ID" value="KAF1945264.1"/>
    <property type="molecule type" value="Genomic_DNA"/>
</dbReference>
<evidence type="ECO:0000313" key="2">
    <source>
        <dbReference type="EMBL" id="KAF1945264.1"/>
    </source>
</evidence>
<dbReference type="OrthoDB" id="4821403at2759"/>
<keyword evidence="1" id="KW-0732">Signal</keyword>
<evidence type="ECO:0000313" key="3">
    <source>
        <dbReference type="Proteomes" id="UP000800038"/>
    </source>
</evidence>
<dbReference type="AlphaFoldDB" id="A0A6A5SZX6"/>
<gene>
    <name evidence="2" type="ORF">EJ02DRAFT_51219</name>
</gene>
<dbReference type="Proteomes" id="UP000800038">
    <property type="component" value="Unassembled WGS sequence"/>
</dbReference>